<protein>
    <submittedName>
        <fullName evidence="9">Inner membrane transport protein YnfM</fullName>
    </submittedName>
</protein>
<dbReference type="OrthoDB" id="9816041at2"/>
<evidence type="ECO:0000259" key="8">
    <source>
        <dbReference type="PROSITE" id="PS50850"/>
    </source>
</evidence>
<feature type="transmembrane region" description="Helical" evidence="7">
    <location>
        <begin position="72"/>
        <end position="91"/>
    </location>
</feature>
<dbReference type="AlphaFoldDB" id="A0A1J5NN35"/>
<dbReference type="PANTHER" id="PTHR43124:SF3">
    <property type="entry name" value="CHLORAMPHENICOL EFFLUX PUMP RV0191"/>
    <property type="match status" value="1"/>
</dbReference>
<feature type="domain" description="Major facilitator superfamily (MFS) profile" evidence="8">
    <location>
        <begin position="6"/>
        <end position="384"/>
    </location>
</feature>
<feature type="transmembrane region" description="Helical" evidence="7">
    <location>
        <begin position="97"/>
        <end position="118"/>
    </location>
</feature>
<sequence>MKRNTLILILGLTGFTVMADNWVVSPILPAIARSFNIEPVRAGLLITAYMIPFGLFQLIFGPLADRYGKRQVVNLAMALFTLGTGLSALGFSLTGLAAYRALTGIFAASVMPISLALIGDVVPLQERQAAIGTFMGISFLGQGLSMAIGGTIAYFLSWRGVFAAYAILALVSTLLLYTLGSRIPSVRNPRSQFFTPYLRLLSSATSAPVYLVVLLEGILIIGSFSYLGAYIAQTYHYNNFVIGLIMTAFGIAAVLAGRASGPLAYRWGRRPVLLAGLLAAAVADVLFWTYGSQLFMLILGVALLGLGFMLAHSTLLTIATEFAARARGTAMSLVAFAFMGGGGVGTAIGGRLIHAFNFNRFFALYALCLFLLIILAALVVRVDTAAPARLEPAGDTR</sequence>
<dbReference type="InterPro" id="IPR011701">
    <property type="entry name" value="MFS"/>
</dbReference>
<dbReference type="InterPro" id="IPR050189">
    <property type="entry name" value="MFS_Efflux_Transporters"/>
</dbReference>
<feature type="transmembrane region" description="Helical" evidence="7">
    <location>
        <begin position="296"/>
        <end position="318"/>
    </location>
</feature>
<dbReference type="InterPro" id="IPR036259">
    <property type="entry name" value="MFS_trans_sf"/>
</dbReference>
<comment type="caution">
    <text evidence="9">The sequence shown here is derived from an EMBL/GenBank/DDBJ whole genome shotgun (WGS) entry which is preliminary data.</text>
</comment>
<comment type="subcellular location">
    <subcellularLocation>
        <location evidence="1">Cell membrane</location>
        <topology evidence="1">Multi-pass membrane protein</topology>
    </subcellularLocation>
</comment>
<dbReference type="Gene3D" id="1.20.1250.20">
    <property type="entry name" value="MFS general substrate transporter like domains"/>
    <property type="match status" value="1"/>
</dbReference>
<evidence type="ECO:0000256" key="2">
    <source>
        <dbReference type="ARBA" id="ARBA00022448"/>
    </source>
</evidence>
<keyword evidence="3" id="KW-1003">Cell membrane</keyword>
<evidence type="ECO:0000256" key="1">
    <source>
        <dbReference type="ARBA" id="ARBA00004651"/>
    </source>
</evidence>
<name>A0A1J5NN35_NEOTH</name>
<gene>
    <name evidence="9" type="primary">ynfM</name>
    <name evidence="9" type="ORF">MOTE_08960</name>
</gene>
<accession>A0A1J5NN35</accession>
<dbReference type="CDD" id="cd17324">
    <property type="entry name" value="MFS_NepI_like"/>
    <property type="match status" value="1"/>
</dbReference>
<keyword evidence="4 7" id="KW-0812">Transmembrane</keyword>
<dbReference type="SUPFAM" id="SSF103473">
    <property type="entry name" value="MFS general substrate transporter"/>
    <property type="match status" value="1"/>
</dbReference>
<dbReference type="GO" id="GO:0022857">
    <property type="term" value="F:transmembrane transporter activity"/>
    <property type="evidence" value="ECO:0007669"/>
    <property type="project" value="InterPro"/>
</dbReference>
<dbReference type="EMBL" id="MDDC01000006">
    <property type="protein sequence ID" value="OIQ60062.1"/>
    <property type="molecule type" value="Genomic_DNA"/>
</dbReference>
<feature type="transmembrane region" description="Helical" evidence="7">
    <location>
        <begin position="130"/>
        <end position="156"/>
    </location>
</feature>
<dbReference type="Proteomes" id="UP000182811">
    <property type="component" value="Unassembled WGS sequence"/>
</dbReference>
<feature type="transmembrane region" description="Helical" evidence="7">
    <location>
        <begin position="43"/>
        <end position="60"/>
    </location>
</feature>
<organism evidence="9 10">
    <name type="scientific">Neomoorella thermoacetica</name>
    <name type="common">Clostridium thermoaceticum</name>
    <dbReference type="NCBI Taxonomy" id="1525"/>
    <lineage>
        <taxon>Bacteria</taxon>
        <taxon>Bacillati</taxon>
        <taxon>Bacillota</taxon>
        <taxon>Clostridia</taxon>
        <taxon>Neomoorellales</taxon>
        <taxon>Neomoorellaceae</taxon>
        <taxon>Neomoorella</taxon>
    </lineage>
</organism>
<keyword evidence="2" id="KW-0813">Transport</keyword>
<dbReference type="InterPro" id="IPR020846">
    <property type="entry name" value="MFS_dom"/>
</dbReference>
<feature type="transmembrane region" description="Helical" evidence="7">
    <location>
        <begin position="162"/>
        <end position="180"/>
    </location>
</feature>
<evidence type="ECO:0000313" key="10">
    <source>
        <dbReference type="Proteomes" id="UP000182811"/>
    </source>
</evidence>
<keyword evidence="6 7" id="KW-0472">Membrane</keyword>
<feature type="transmembrane region" description="Helical" evidence="7">
    <location>
        <begin position="237"/>
        <end position="259"/>
    </location>
</feature>
<evidence type="ECO:0000256" key="7">
    <source>
        <dbReference type="SAM" id="Phobius"/>
    </source>
</evidence>
<feature type="transmembrane region" description="Helical" evidence="7">
    <location>
        <begin position="330"/>
        <end position="350"/>
    </location>
</feature>
<evidence type="ECO:0000256" key="3">
    <source>
        <dbReference type="ARBA" id="ARBA00022475"/>
    </source>
</evidence>
<evidence type="ECO:0000256" key="6">
    <source>
        <dbReference type="ARBA" id="ARBA00023136"/>
    </source>
</evidence>
<dbReference type="PROSITE" id="PS50850">
    <property type="entry name" value="MFS"/>
    <property type="match status" value="1"/>
</dbReference>
<dbReference type="GO" id="GO:0005886">
    <property type="term" value="C:plasma membrane"/>
    <property type="evidence" value="ECO:0007669"/>
    <property type="project" value="UniProtKB-SubCell"/>
</dbReference>
<keyword evidence="5 7" id="KW-1133">Transmembrane helix</keyword>
<reference evidence="9 10" key="1">
    <citation type="submission" date="2016-08" db="EMBL/GenBank/DDBJ databases">
        <title>Genome-based comparison of Moorella thermoacetic strains.</title>
        <authorList>
            <person name="Poehlein A."/>
            <person name="Bengelsdorf F.R."/>
            <person name="Esser C."/>
            <person name="Duerre P."/>
            <person name="Daniel R."/>
        </authorList>
    </citation>
    <scope>NUCLEOTIDE SEQUENCE [LARGE SCALE GENOMIC DNA]</scope>
    <source>
        <strain evidence="9 10">DSM 21394</strain>
    </source>
</reference>
<evidence type="ECO:0000313" key="9">
    <source>
        <dbReference type="EMBL" id="OIQ60062.1"/>
    </source>
</evidence>
<proteinExistence type="predicted"/>
<evidence type="ECO:0000256" key="4">
    <source>
        <dbReference type="ARBA" id="ARBA00022692"/>
    </source>
</evidence>
<dbReference type="PANTHER" id="PTHR43124">
    <property type="entry name" value="PURINE EFFLUX PUMP PBUE"/>
    <property type="match status" value="1"/>
</dbReference>
<evidence type="ECO:0000256" key="5">
    <source>
        <dbReference type="ARBA" id="ARBA00022989"/>
    </source>
</evidence>
<feature type="transmembrane region" description="Helical" evidence="7">
    <location>
        <begin position="271"/>
        <end position="290"/>
    </location>
</feature>
<dbReference type="Pfam" id="PF07690">
    <property type="entry name" value="MFS_1"/>
    <property type="match status" value="1"/>
</dbReference>
<feature type="transmembrane region" description="Helical" evidence="7">
    <location>
        <begin position="209"/>
        <end position="231"/>
    </location>
</feature>
<feature type="transmembrane region" description="Helical" evidence="7">
    <location>
        <begin position="362"/>
        <end position="380"/>
    </location>
</feature>